<dbReference type="CDD" id="cd00568">
    <property type="entry name" value="TPP_enzymes"/>
    <property type="match status" value="1"/>
</dbReference>
<dbReference type="InterPro" id="IPR029035">
    <property type="entry name" value="DHS-like_NAD/FAD-binding_dom"/>
</dbReference>
<dbReference type="GO" id="GO:0003984">
    <property type="term" value="F:acetolactate synthase activity"/>
    <property type="evidence" value="ECO:0007669"/>
    <property type="project" value="TreeGrafter"/>
</dbReference>
<dbReference type="FunFam" id="3.40.50.970:FF:000007">
    <property type="entry name" value="Acetolactate synthase"/>
    <property type="match status" value="1"/>
</dbReference>
<dbReference type="PANTHER" id="PTHR18968:SF13">
    <property type="entry name" value="ACETOLACTATE SYNTHASE CATALYTIC SUBUNIT, MITOCHONDRIAL"/>
    <property type="match status" value="1"/>
</dbReference>
<dbReference type="Proteomes" id="UP000184171">
    <property type="component" value="Unassembled WGS sequence"/>
</dbReference>
<gene>
    <name evidence="7" type="ORF">SAMN02745165_00185</name>
</gene>
<dbReference type="Gene3D" id="3.40.50.970">
    <property type="match status" value="2"/>
</dbReference>
<dbReference type="GO" id="GO:0005948">
    <property type="term" value="C:acetolactate synthase complex"/>
    <property type="evidence" value="ECO:0007669"/>
    <property type="project" value="TreeGrafter"/>
</dbReference>
<organism evidence="7 8">
    <name type="scientific">Malonomonas rubra DSM 5091</name>
    <dbReference type="NCBI Taxonomy" id="1122189"/>
    <lineage>
        <taxon>Bacteria</taxon>
        <taxon>Pseudomonadati</taxon>
        <taxon>Thermodesulfobacteriota</taxon>
        <taxon>Desulfuromonadia</taxon>
        <taxon>Desulfuromonadales</taxon>
        <taxon>Geopsychrobacteraceae</taxon>
        <taxon>Malonomonas</taxon>
    </lineage>
</organism>
<dbReference type="AlphaFoldDB" id="A0A1M6BHQ0"/>
<accession>A0A1M6BHQ0</accession>
<keyword evidence="8" id="KW-1185">Reference proteome</keyword>
<dbReference type="InterPro" id="IPR029061">
    <property type="entry name" value="THDP-binding"/>
</dbReference>
<evidence type="ECO:0000256" key="1">
    <source>
        <dbReference type="ARBA" id="ARBA00007812"/>
    </source>
</evidence>
<evidence type="ECO:0000259" key="5">
    <source>
        <dbReference type="Pfam" id="PF02775"/>
    </source>
</evidence>
<feature type="domain" description="Thiamine pyrophosphate enzyme central" evidence="4">
    <location>
        <begin position="217"/>
        <end position="345"/>
    </location>
</feature>
<name>A0A1M6BHQ0_MALRU</name>
<evidence type="ECO:0000256" key="2">
    <source>
        <dbReference type="ARBA" id="ARBA00023052"/>
    </source>
</evidence>
<dbReference type="PANTHER" id="PTHR18968">
    <property type="entry name" value="THIAMINE PYROPHOSPHATE ENZYMES"/>
    <property type="match status" value="1"/>
</dbReference>
<keyword evidence="2 3" id="KW-0786">Thiamine pyrophosphate</keyword>
<dbReference type="GO" id="GO:0009099">
    <property type="term" value="P:L-valine biosynthetic process"/>
    <property type="evidence" value="ECO:0007669"/>
    <property type="project" value="TreeGrafter"/>
</dbReference>
<sequence length="591" mass="63765">MKLFSPTVEVRAKERNTLADLIVEQLEKLGVEYIFGVPGGSIEPLYNAMARSQRAGGLRPVVARHEAGAAFMADGYARETGKLGVCCSTTGPGATNLLTGVASAHIEQVPVLAITAQTVLHSFGRQTLQESTCSAVDTVAIFKACTRYSSLVSHRGQLENKLAAAIAATQGAPAGPAHLSIPMDIMADSRRMNSYQPMASLDFLLKKPAVTDAAAVAELVLEIQQAKRMVLLLGDGCGSAIDEIIRFAERLQVPIITGPSGKRWISQRHPLYHGVLGFAGHKSASDRLKDERNDLVLAVGTRFSEMMYPNLEKDKWLNSKLVHIDDVLENFCHSPMARLHVCGALPLIFSTLLNSLPDRERKQPVAVNHTAPTGEGDKTIIYTAPRVRLDDEDSCYSSAVPLKPQRVMRELSLRLPEDARVFVDAGNSWAWATHYLHLQKGGLYRIAIGFGSMTWAIGAAIGSAVASKGVPTICLTGDGSYLMSGQEITVAVEEKLPVVFIVLNDRALGMVKHGQRLGGAESIAHELPPVDFVGLAHSLGAQAEVVRTPEELESLDLISICERPGPTLIEVQIDGEEVPPIGARMKTLERG</sequence>
<feature type="domain" description="Thiamine pyrophosphate enzyme N-terminal TPP-binding" evidence="6">
    <location>
        <begin position="17"/>
        <end position="131"/>
    </location>
</feature>
<evidence type="ECO:0000256" key="3">
    <source>
        <dbReference type="RuleBase" id="RU362132"/>
    </source>
</evidence>
<feature type="domain" description="Thiamine pyrophosphate enzyme TPP-binding" evidence="5">
    <location>
        <begin position="424"/>
        <end position="571"/>
    </location>
</feature>
<evidence type="ECO:0000259" key="6">
    <source>
        <dbReference type="Pfam" id="PF02776"/>
    </source>
</evidence>
<proteinExistence type="inferred from homology"/>
<dbReference type="Pfam" id="PF02776">
    <property type="entry name" value="TPP_enzyme_N"/>
    <property type="match status" value="1"/>
</dbReference>
<dbReference type="OrthoDB" id="2254214at2"/>
<dbReference type="SUPFAM" id="SSF52518">
    <property type="entry name" value="Thiamin diphosphate-binding fold (THDP-binding)"/>
    <property type="match status" value="2"/>
</dbReference>
<comment type="similarity">
    <text evidence="1 3">Belongs to the TPP enzyme family.</text>
</comment>
<dbReference type="GO" id="GO:0030976">
    <property type="term" value="F:thiamine pyrophosphate binding"/>
    <property type="evidence" value="ECO:0007669"/>
    <property type="project" value="InterPro"/>
</dbReference>
<dbReference type="Pfam" id="PF00205">
    <property type="entry name" value="TPP_enzyme_M"/>
    <property type="match status" value="1"/>
</dbReference>
<dbReference type="GO" id="GO:0009097">
    <property type="term" value="P:isoleucine biosynthetic process"/>
    <property type="evidence" value="ECO:0007669"/>
    <property type="project" value="TreeGrafter"/>
</dbReference>
<dbReference type="InterPro" id="IPR012000">
    <property type="entry name" value="Thiamin_PyroP_enz_cen_dom"/>
</dbReference>
<dbReference type="CDD" id="cd07035">
    <property type="entry name" value="TPP_PYR_POX_like"/>
    <property type="match status" value="1"/>
</dbReference>
<dbReference type="InterPro" id="IPR011766">
    <property type="entry name" value="TPP_enzyme_TPP-bd"/>
</dbReference>
<dbReference type="Gene3D" id="3.40.50.1220">
    <property type="entry name" value="TPP-binding domain"/>
    <property type="match status" value="1"/>
</dbReference>
<evidence type="ECO:0000313" key="7">
    <source>
        <dbReference type="EMBL" id="SHI48216.1"/>
    </source>
</evidence>
<dbReference type="GO" id="GO:0000287">
    <property type="term" value="F:magnesium ion binding"/>
    <property type="evidence" value="ECO:0007669"/>
    <property type="project" value="InterPro"/>
</dbReference>
<dbReference type="GO" id="GO:0050660">
    <property type="term" value="F:flavin adenine dinucleotide binding"/>
    <property type="evidence" value="ECO:0007669"/>
    <property type="project" value="TreeGrafter"/>
</dbReference>
<dbReference type="SUPFAM" id="SSF52467">
    <property type="entry name" value="DHS-like NAD/FAD-binding domain"/>
    <property type="match status" value="1"/>
</dbReference>
<dbReference type="EMBL" id="FQZT01000001">
    <property type="protein sequence ID" value="SHI48216.1"/>
    <property type="molecule type" value="Genomic_DNA"/>
</dbReference>
<dbReference type="InterPro" id="IPR012001">
    <property type="entry name" value="Thiamin_PyroP_enz_TPP-bd_dom"/>
</dbReference>
<dbReference type="Pfam" id="PF02775">
    <property type="entry name" value="TPP_enzyme_C"/>
    <property type="match status" value="1"/>
</dbReference>
<dbReference type="InterPro" id="IPR045229">
    <property type="entry name" value="TPP_enz"/>
</dbReference>
<protein>
    <submittedName>
        <fullName evidence="7">Acetolactate synthase-1/2/3 large subunit</fullName>
    </submittedName>
</protein>
<evidence type="ECO:0000313" key="8">
    <source>
        <dbReference type="Proteomes" id="UP000184171"/>
    </source>
</evidence>
<reference evidence="7 8" key="1">
    <citation type="submission" date="2016-11" db="EMBL/GenBank/DDBJ databases">
        <authorList>
            <person name="Jaros S."/>
            <person name="Januszkiewicz K."/>
            <person name="Wedrychowicz H."/>
        </authorList>
    </citation>
    <scope>NUCLEOTIDE SEQUENCE [LARGE SCALE GENOMIC DNA]</scope>
    <source>
        <strain evidence="7 8">DSM 5091</strain>
    </source>
</reference>
<evidence type="ECO:0000259" key="4">
    <source>
        <dbReference type="Pfam" id="PF00205"/>
    </source>
</evidence>
<dbReference type="STRING" id="1122189.SAMN02745165_00185"/>